<protein>
    <submittedName>
        <fullName evidence="1">Uncharacterized protein</fullName>
    </submittedName>
</protein>
<comment type="caution">
    <text evidence="1">The sequence shown here is derived from an EMBL/GenBank/DDBJ whole genome shotgun (WGS) entry which is preliminary data.</text>
</comment>
<reference evidence="1" key="1">
    <citation type="submission" date="2021-02" db="EMBL/GenBank/DDBJ databases">
        <authorList>
            <person name="Nowell W R."/>
        </authorList>
    </citation>
    <scope>NUCLEOTIDE SEQUENCE</scope>
</reference>
<sequence length="165" mass="18772">SPAYVAQMLEIQLYRIIGQALQHAVQYLIDTSVPLHFHNIYSPETPNTITVSLRPTIAAKRLVLKRQISLLDYRIIEILRHYVHKSLSIKTLSTATNTTNSCVSSLMKDFGFWSDEQAYTTLQRFIKISAQCADHGPEPTNYAHANEYLILVLQKMATTGFLFPM</sequence>
<gene>
    <name evidence="1" type="ORF">UXM345_LOCUS25288</name>
</gene>
<evidence type="ECO:0000313" key="2">
    <source>
        <dbReference type="Proteomes" id="UP000663842"/>
    </source>
</evidence>
<dbReference type="EMBL" id="CAJOBF010004819">
    <property type="protein sequence ID" value="CAF4153917.1"/>
    <property type="molecule type" value="Genomic_DNA"/>
</dbReference>
<dbReference type="AlphaFoldDB" id="A0A819YET8"/>
<evidence type="ECO:0000313" key="1">
    <source>
        <dbReference type="EMBL" id="CAF4153917.1"/>
    </source>
</evidence>
<accession>A0A819YET8</accession>
<feature type="non-terminal residue" evidence="1">
    <location>
        <position position="1"/>
    </location>
</feature>
<organism evidence="1 2">
    <name type="scientific">Rotaria magnacalcarata</name>
    <dbReference type="NCBI Taxonomy" id="392030"/>
    <lineage>
        <taxon>Eukaryota</taxon>
        <taxon>Metazoa</taxon>
        <taxon>Spiralia</taxon>
        <taxon>Gnathifera</taxon>
        <taxon>Rotifera</taxon>
        <taxon>Eurotatoria</taxon>
        <taxon>Bdelloidea</taxon>
        <taxon>Philodinida</taxon>
        <taxon>Philodinidae</taxon>
        <taxon>Rotaria</taxon>
    </lineage>
</organism>
<name>A0A819YET8_9BILA</name>
<dbReference type="Proteomes" id="UP000663842">
    <property type="component" value="Unassembled WGS sequence"/>
</dbReference>
<proteinExistence type="predicted"/>